<protein>
    <submittedName>
        <fullName evidence="3">Uncharacterized protein</fullName>
    </submittedName>
</protein>
<feature type="region of interest" description="Disordered" evidence="1">
    <location>
        <begin position="68"/>
        <end position="118"/>
    </location>
</feature>
<reference evidence="3 4" key="1">
    <citation type="submission" date="2020-08" db="EMBL/GenBank/DDBJ databases">
        <title>Sequencing the genomes of 1000 actinobacteria strains.</title>
        <authorList>
            <person name="Klenk H.-P."/>
        </authorList>
    </citation>
    <scope>NUCLEOTIDE SEQUENCE [LARGE SCALE GENOMIC DNA]</scope>
    <source>
        <strain evidence="3 4">DSM 44786</strain>
    </source>
</reference>
<keyword evidence="4" id="KW-1185">Reference proteome</keyword>
<feature type="compositionally biased region" description="Low complexity" evidence="1">
    <location>
        <begin position="71"/>
        <end position="104"/>
    </location>
</feature>
<keyword evidence="2" id="KW-0812">Transmembrane</keyword>
<comment type="caution">
    <text evidence="3">The sequence shown here is derived from an EMBL/GenBank/DDBJ whole genome shotgun (WGS) entry which is preliminary data.</text>
</comment>
<accession>A0A7W7SEQ3</accession>
<sequence>MAEELPSLAAELEALVDVPGPVSTVDAYRAQRDGEARLRRRRRGAVAAVGVAVVVAATLSLTLPGGGGQSLGPAGPGSPSAVPSFSRSPLSTPSPTRLPSALPSGAATQTTAPYTGRSPLTAEAEFGWLPERVRTVRYQLSPMGLTMIAETDDAGDSPTRFSLQAFPAGTTPPMSDFPGGSHALKVPAPPVNGQEAYWVSSDDPGYAQALNILRWKSPDGRWLELTSDHLSAADRQQLPLRIAETAVVERRSIPLPLRLDGIPPGFVLSSASFERRNGSGPESWRVELIYSSTPGKYFSTVVTPGGGAGCKSSGGVSACVGMDMANALADLGGAEGWLAKVTLLGADPANWTTDVLN</sequence>
<evidence type="ECO:0000313" key="3">
    <source>
        <dbReference type="EMBL" id="MBB4948962.1"/>
    </source>
</evidence>
<dbReference type="Proteomes" id="UP000573327">
    <property type="component" value="Unassembled WGS sequence"/>
</dbReference>
<feature type="transmembrane region" description="Helical" evidence="2">
    <location>
        <begin position="45"/>
        <end position="63"/>
    </location>
</feature>
<keyword evidence="2" id="KW-1133">Transmembrane helix</keyword>
<gene>
    <name evidence="3" type="ORF">F4556_004497</name>
</gene>
<keyword evidence="2" id="KW-0472">Membrane</keyword>
<evidence type="ECO:0000256" key="2">
    <source>
        <dbReference type="SAM" id="Phobius"/>
    </source>
</evidence>
<evidence type="ECO:0000256" key="1">
    <source>
        <dbReference type="SAM" id="MobiDB-lite"/>
    </source>
</evidence>
<name>A0A7W7SEQ3_9ACTN</name>
<dbReference type="EMBL" id="JACHJR010000001">
    <property type="protein sequence ID" value="MBB4948962.1"/>
    <property type="molecule type" value="Genomic_DNA"/>
</dbReference>
<evidence type="ECO:0000313" key="4">
    <source>
        <dbReference type="Proteomes" id="UP000573327"/>
    </source>
</evidence>
<proteinExistence type="predicted"/>
<organism evidence="3 4">
    <name type="scientific">Kitasatospora gansuensis</name>
    <dbReference type="NCBI Taxonomy" id="258050"/>
    <lineage>
        <taxon>Bacteria</taxon>
        <taxon>Bacillati</taxon>
        <taxon>Actinomycetota</taxon>
        <taxon>Actinomycetes</taxon>
        <taxon>Kitasatosporales</taxon>
        <taxon>Streptomycetaceae</taxon>
        <taxon>Kitasatospora</taxon>
    </lineage>
</organism>
<dbReference type="AlphaFoldDB" id="A0A7W7SEQ3"/>
<dbReference type="RefSeq" id="WP_184918956.1">
    <property type="nucleotide sequence ID" value="NZ_JACHJR010000001.1"/>
</dbReference>